<evidence type="ECO:0000256" key="16">
    <source>
        <dbReference type="RuleBase" id="RU003857"/>
    </source>
</evidence>
<evidence type="ECO:0000256" key="3">
    <source>
        <dbReference type="ARBA" id="ARBA00022448"/>
    </source>
</evidence>
<keyword evidence="6 16" id="KW-0812">Transmembrane</keyword>
<evidence type="ECO:0000256" key="10">
    <source>
        <dbReference type="ARBA" id="ARBA00022958"/>
    </source>
</evidence>
<keyword evidence="3 16" id="KW-0813">Transport</keyword>
<protein>
    <recommendedName>
        <fullName evidence="18">Potassium channel domain-containing protein</fullName>
    </recommendedName>
</protein>
<keyword evidence="13 17" id="KW-0472">Membrane</keyword>
<evidence type="ECO:0000256" key="15">
    <source>
        <dbReference type="ARBA" id="ARBA00034430"/>
    </source>
</evidence>
<dbReference type="InterPro" id="IPR005410">
    <property type="entry name" value="2pore_dom_K_chnl_THIK"/>
</dbReference>
<dbReference type="InterPro" id="IPR003280">
    <property type="entry name" value="2pore_dom_K_chnl"/>
</dbReference>
<feature type="transmembrane region" description="Helical" evidence="17">
    <location>
        <begin position="204"/>
        <end position="226"/>
    </location>
</feature>
<dbReference type="GO" id="GO:0015271">
    <property type="term" value="F:outward rectifier potassium channel activity"/>
    <property type="evidence" value="ECO:0007669"/>
    <property type="project" value="TreeGrafter"/>
</dbReference>
<evidence type="ECO:0000256" key="14">
    <source>
        <dbReference type="ARBA" id="ARBA00023303"/>
    </source>
</evidence>
<dbReference type="GO" id="GO:0005886">
    <property type="term" value="C:plasma membrane"/>
    <property type="evidence" value="ECO:0007669"/>
    <property type="project" value="UniProtKB-SubCell"/>
</dbReference>
<evidence type="ECO:0000256" key="1">
    <source>
        <dbReference type="ARBA" id="ARBA00004651"/>
    </source>
</evidence>
<evidence type="ECO:0000256" key="17">
    <source>
        <dbReference type="SAM" id="Phobius"/>
    </source>
</evidence>
<dbReference type="GO" id="GO:0046872">
    <property type="term" value="F:metal ion binding"/>
    <property type="evidence" value="ECO:0007669"/>
    <property type="project" value="UniProtKB-KW"/>
</dbReference>
<sequence length="437" mass="48851">MIVHTPKFSRECSCCCWLWPWVNIDIARILLLGLVLVLYMLFGAAVFSALERPSELVAHKIWEEKIGDFAQEHRVSLQDLHMLLKNYEEANNAGVWVQGETTFWNFPGALCFVATVISTIGYGLAAPSTTHGKIFLIIFGLIGCAAAILLFNLFLERVITLVAHVLCRCHERKLWSSRQNTATSHFTIQPGGTSHGQECWKPSVYDVALILLAVWFLVACAASGLYSAVEGWSYLESMYFCFVTFSTTGFGDMVSGQRGHYKANYFYQISNILVIFLGVCCTYSLFNLIAIMIKAMLNWILGKLLCLNCCSGTIFKKHQPVQLCCTCFMCPKVEASHSQQLPITAGCFSQHWNCHVVKGSQGKCRCAGSALPTVCQSEMSVTEKNVFWEHKVPMDHVTENSHYVTSSCPHCQHNSLPEVMGGIAMLNNYLQETSRNL</sequence>
<evidence type="ECO:0000313" key="19">
    <source>
        <dbReference type="EMBL" id="KAK2831542.1"/>
    </source>
</evidence>
<organism evidence="19 20">
    <name type="scientific">Tachysurus vachellii</name>
    <name type="common">Darkbarbel catfish</name>
    <name type="synonym">Pelteobagrus vachellii</name>
    <dbReference type="NCBI Taxonomy" id="175792"/>
    <lineage>
        <taxon>Eukaryota</taxon>
        <taxon>Metazoa</taxon>
        <taxon>Chordata</taxon>
        <taxon>Craniata</taxon>
        <taxon>Vertebrata</taxon>
        <taxon>Euteleostomi</taxon>
        <taxon>Actinopterygii</taxon>
        <taxon>Neopterygii</taxon>
        <taxon>Teleostei</taxon>
        <taxon>Ostariophysi</taxon>
        <taxon>Siluriformes</taxon>
        <taxon>Bagridae</taxon>
        <taxon>Tachysurus</taxon>
    </lineage>
</organism>
<evidence type="ECO:0000256" key="9">
    <source>
        <dbReference type="ARBA" id="ARBA00022882"/>
    </source>
</evidence>
<evidence type="ECO:0000256" key="13">
    <source>
        <dbReference type="ARBA" id="ARBA00023136"/>
    </source>
</evidence>
<comment type="subcellular location">
    <subcellularLocation>
        <location evidence="1">Cell membrane</location>
        <topology evidence="1">Multi-pass membrane protein</topology>
    </subcellularLocation>
</comment>
<keyword evidence="10" id="KW-0630">Potassium</keyword>
<evidence type="ECO:0000256" key="6">
    <source>
        <dbReference type="ARBA" id="ARBA00022692"/>
    </source>
</evidence>
<keyword evidence="7" id="KW-0479">Metal-binding</keyword>
<name>A0AA88MA06_TACVA</name>
<proteinExistence type="inferred from homology"/>
<dbReference type="AlphaFoldDB" id="A0AA88MA06"/>
<evidence type="ECO:0000259" key="18">
    <source>
        <dbReference type="Pfam" id="PF07885"/>
    </source>
</evidence>
<comment type="catalytic activity">
    <reaction evidence="15">
        <text>K(+)(in) = K(+)(out)</text>
        <dbReference type="Rhea" id="RHEA:29463"/>
        <dbReference type="ChEBI" id="CHEBI:29103"/>
    </reaction>
</comment>
<feature type="transmembrane region" description="Helical" evidence="17">
    <location>
        <begin position="29"/>
        <end position="50"/>
    </location>
</feature>
<feature type="domain" description="Potassium channel" evidence="18">
    <location>
        <begin position="101"/>
        <end position="158"/>
    </location>
</feature>
<feature type="transmembrane region" description="Helical" evidence="17">
    <location>
        <begin position="103"/>
        <end position="122"/>
    </location>
</feature>
<keyword evidence="9" id="KW-0851">Voltage-gated channel</keyword>
<gene>
    <name evidence="19" type="ORF">Q7C36_016628</name>
</gene>
<dbReference type="EMBL" id="JAVHJS010000017">
    <property type="protein sequence ID" value="KAK2831542.1"/>
    <property type="molecule type" value="Genomic_DNA"/>
</dbReference>
<evidence type="ECO:0000256" key="4">
    <source>
        <dbReference type="ARBA" id="ARBA00022475"/>
    </source>
</evidence>
<dbReference type="InterPro" id="IPR013099">
    <property type="entry name" value="K_chnl_dom"/>
</dbReference>
<evidence type="ECO:0000256" key="12">
    <source>
        <dbReference type="ARBA" id="ARBA00023065"/>
    </source>
</evidence>
<accession>A0AA88MA06</accession>
<dbReference type="PRINTS" id="PR01588">
    <property type="entry name" value="THIKCHANNEL"/>
</dbReference>
<reference evidence="19" key="1">
    <citation type="submission" date="2023-08" db="EMBL/GenBank/DDBJ databases">
        <title>Pelteobagrus vachellii genome.</title>
        <authorList>
            <person name="Liu H."/>
        </authorList>
    </citation>
    <scope>NUCLEOTIDE SEQUENCE</scope>
    <source>
        <strain evidence="19">PRFRI_2022a</strain>
        <tissue evidence="19">Muscle</tissue>
    </source>
</reference>
<keyword evidence="20" id="KW-1185">Reference proteome</keyword>
<dbReference type="Gene3D" id="1.10.287.70">
    <property type="match status" value="1"/>
</dbReference>
<keyword evidence="11 17" id="KW-1133">Transmembrane helix</keyword>
<evidence type="ECO:0000256" key="11">
    <source>
        <dbReference type="ARBA" id="ARBA00022989"/>
    </source>
</evidence>
<feature type="transmembrane region" description="Helical" evidence="17">
    <location>
        <begin position="134"/>
        <end position="155"/>
    </location>
</feature>
<keyword evidence="5" id="KW-0633">Potassium transport</keyword>
<dbReference type="PRINTS" id="PR01333">
    <property type="entry name" value="2POREKCHANEL"/>
</dbReference>
<dbReference type="Proteomes" id="UP001187315">
    <property type="component" value="Unassembled WGS sequence"/>
</dbReference>
<dbReference type="GO" id="GO:0034702">
    <property type="term" value="C:monoatomic ion channel complex"/>
    <property type="evidence" value="ECO:0007669"/>
    <property type="project" value="UniProtKB-KW"/>
</dbReference>
<dbReference type="GO" id="GO:0030322">
    <property type="term" value="P:stabilization of membrane potential"/>
    <property type="evidence" value="ECO:0007669"/>
    <property type="project" value="TreeGrafter"/>
</dbReference>
<comment type="similarity">
    <text evidence="2 16">Belongs to the two pore domain potassium channel (TC 1.A.1.8) family.</text>
</comment>
<evidence type="ECO:0000256" key="8">
    <source>
        <dbReference type="ARBA" id="ARBA00022826"/>
    </source>
</evidence>
<evidence type="ECO:0000313" key="20">
    <source>
        <dbReference type="Proteomes" id="UP001187315"/>
    </source>
</evidence>
<dbReference type="Pfam" id="PF07885">
    <property type="entry name" value="Ion_trans_2"/>
    <property type="match status" value="2"/>
</dbReference>
<dbReference type="SUPFAM" id="SSF81324">
    <property type="entry name" value="Voltage-gated potassium channels"/>
    <property type="match status" value="2"/>
</dbReference>
<keyword evidence="12 16" id="KW-0406">Ion transport</keyword>
<feature type="transmembrane region" description="Helical" evidence="17">
    <location>
        <begin position="272"/>
        <end position="301"/>
    </location>
</feature>
<evidence type="ECO:0000256" key="2">
    <source>
        <dbReference type="ARBA" id="ARBA00006666"/>
    </source>
</evidence>
<keyword evidence="8" id="KW-0631">Potassium channel</keyword>
<dbReference type="GO" id="GO:0022841">
    <property type="term" value="F:potassium ion leak channel activity"/>
    <property type="evidence" value="ECO:0007669"/>
    <property type="project" value="TreeGrafter"/>
</dbReference>
<feature type="domain" description="Potassium channel" evidence="18">
    <location>
        <begin position="215"/>
        <end position="293"/>
    </location>
</feature>
<dbReference type="PANTHER" id="PTHR11003:SF264">
    <property type="entry name" value="POTASSIUM CHANNEL SUBFAMILY K MEMBER 13-LIKE"/>
    <property type="match status" value="1"/>
</dbReference>
<dbReference type="PANTHER" id="PTHR11003">
    <property type="entry name" value="POTASSIUM CHANNEL, SUBFAMILY K"/>
    <property type="match status" value="1"/>
</dbReference>
<evidence type="ECO:0000256" key="5">
    <source>
        <dbReference type="ARBA" id="ARBA00022538"/>
    </source>
</evidence>
<keyword evidence="4" id="KW-1003">Cell membrane</keyword>
<keyword evidence="14 16" id="KW-0407">Ion channel</keyword>
<feature type="transmembrane region" description="Helical" evidence="17">
    <location>
        <begin position="232"/>
        <end position="251"/>
    </location>
</feature>
<comment type="caution">
    <text evidence="19">The sequence shown here is derived from an EMBL/GenBank/DDBJ whole genome shotgun (WGS) entry which is preliminary data.</text>
</comment>
<evidence type="ECO:0000256" key="7">
    <source>
        <dbReference type="ARBA" id="ARBA00022723"/>
    </source>
</evidence>